<dbReference type="Pfam" id="PF13552">
    <property type="entry name" value="DUF4127"/>
    <property type="match status" value="1"/>
</dbReference>
<dbReference type="InterPro" id="IPR025394">
    <property type="entry name" value="DUF4127"/>
</dbReference>
<accession>A0A2K9DNR9</accession>
<dbReference type="Proteomes" id="UP000233276">
    <property type="component" value="Chromosome"/>
</dbReference>
<dbReference type="RefSeq" id="WP_101305730.1">
    <property type="nucleotide sequence ID" value="NZ_CP025299.1"/>
</dbReference>
<evidence type="ECO:0000313" key="2">
    <source>
        <dbReference type="Proteomes" id="UP000233276"/>
    </source>
</evidence>
<name>A0A2K9DNR9_9MICO</name>
<dbReference type="AlphaFoldDB" id="A0A2K9DNR9"/>
<gene>
    <name evidence="1" type="ORF">CXR34_04520</name>
</gene>
<protein>
    <recommendedName>
        <fullName evidence="3">DUF4127 family protein</fullName>
    </recommendedName>
</protein>
<reference evidence="1 2" key="1">
    <citation type="submission" date="2017-12" db="EMBL/GenBank/DDBJ databases">
        <title>Isolation and characterization of estrogens degradatiion strain Microbacterium hominis SJTG1.</title>
        <authorList>
            <person name="Xiong W."/>
            <person name="Yin C."/>
            <person name="Zheng D."/>
            <person name="Liang R."/>
        </authorList>
    </citation>
    <scope>NUCLEOTIDE SEQUENCE [LARGE SCALE GENOMIC DNA]</scope>
    <source>
        <strain evidence="1 2">SJTG1</strain>
    </source>
</reference>
<evidence type="ECO:0008006" key="3">
    <source>
        <dbReference type="Google" id="ProtNLM"/>
    </source>
</evidence>
<dbReference type="KEGG" id="mhos:CXR34_04520"/>
<evidence type="ECO:0000313" key="1">
    <source>
        <dbReference type="EMBL" id="AUG28806.1"/>
    </source>
</evidence>
<dbReference type="EMBL" id="CP025299">
    <property type="protein sequence ID" value="AUG28806.1"/>
    <property type="molecule type" value="Genomic_DNA"/>
</dbReference>
<sequence length="509" mass="53876">MRIALVPLDERPVNIQLPRQVAAIAGVDLLIPPVDALPRFRTPADVDALHGWLREVAAASAGGDGVDHLVVCIDTLVHGGIIPARITADSPRIALDRLDLLRELHELRAAADHPALVITAASLVMRASDSYSAVEEPEYWSAYGRALHALGGALHHALEADLLPGEPPQVPAAAVPRAEQSDFERRRLRNHIINLSALGLHEEGVIDALAVTADDTAAFSAGSAEQVWLRHWARALPRGGEVMMYPGADEVGAVLVARALVAAGGDRPTWRIACGEDDGLTRIPNFENAPVHDSLVRQIVAAGGIVADDDSTVDAVLVAHAPDPEHGDCFGRVPRSDPAAVEATVSAVRDALASGAIVALADVRYSNGSDPALVDRLAAEGLLLRLTSYGGWNTAGNAIGGAVAAATAWWVGRRDGTADPRALREALLTRILDDHAYQSGIRPALHESVFGGTVGPVDDDTEARALHRIGAELQSRLDDLLAGEDAWTVASVALPWHRSFEVDIALARR</sequence>
<organism evidence="1 2">
    <name type="scientific">Microbacterium hominis</name>
    <dbReference type="NCBI Taxonomy" id="162426"/>
    <lineage>
        <taxon>Bacteria</taxon>
        <taxon>Bacillati</taxon>
        <taxon>Actinomycetota</taxon>
        <taxon>Actinomycetes</taxon>
        <taxon>Micrococcales</taxon>
        <taxon>Microbacteriaceae</taxon>
        <taxon>Microbacterium</taxon>
    </lineage>
</organism>
<proteinExistence type="predicted"/>